<dbReference type="EMBL" id="JAVDQG010000010">
    <property type="protein sequence ID" value="MDR6227480.1"/>
    <property type="molecule type" value="Genomic_DNA"/>
</dbReference>
<sequence length="356" mass="41973">MGWQAERMASGESASDTHPYSRAHIGLTELMPRYRVELRNPDATSLDRFFDANQVSDWSQVRWKDVGKPYRVEDRARGRQEWEAKHQEDMPVQTSWEYFNRSFHEWFVKDVPRELGEVKHDLKAHLARFRWSEVKAALGRYIHLSLWNYVQRVEDGIWDPRGKRALFQGLDVHKPRILFLGAAEGYEAMQLSAMYPGGEAVLVDYDAFCATDRFGHFPETYPFLGTDPATGQPEVWYKKQMNLHYMVDDIRNLPFGKEFDIVISVGLLEHFPDSYKPEVMEWHRQFLKPGGYTILTTPRDQWKSRLYYKIMADVMNYTYRELMNIRQMGLYVYENGFDIVRHGFIKVHNGIVAKPR</sequence>
<evidence type="ECO:0000313" key="3">
    <source>
        <dbReference type="Proteomes" id="UP001185012"/>
    </source>
</evidence>
<dbReference type="CDD" id="cd02440">
    <property type="entry name" value="AdoMet_MTases"/>
    <property type="match status" value="1"/>
</dbReference>
<accession>A0ABU1IRQ5</accession>
<feature type="region of interest" description="Disordered" evidence="1">
    <location>
        <begin position="1"/>
        <end position="20"/>
    </location>
</feature>
<evidence type="ECO:0008006" key="4">
    <source>
        <dbReference type="Google" id="ProtNLM"/>
    </source>
</evidence>
<dbReference type="Gene3D" id="3.40.50.150">
    <property type="entry name" value="Vaccinia Virus protein VP39"/>
    <property type="match status" value="1"/>
</dbReference>
<dbReference type="Proteomes" id="UP001185012">
    <property type="component" value="Unassembled WGS sequence"/>
</dbReference>
<dbReference type="SUPFAM" id="SSF53335">
    <property type="entry name" value="S-adenosyl-L-methionine-dependent methyltransferases"/>
    <property type="match status" value="1"/>
</dbReference>
<dbReference type="Pfam" id="PF13489">
    <property type="entry name" value="Methyltransf_23"/>
    <property type="match status" value="1"/>
</dbReference>
<keyword evidence="3" id="KW-1185">Reference proteome</keyword>
<proteinExistence type="predicted"/>
<protein>
    <recommendedName>
        <fullName evidence="4">Class I SAM-dependent methyltransferase</fullName>
    </recommendedName>
</protein>
<name>A0ABU1IRQ5_9BACL</name>
<comment type="caution">
    <text evidence="2">The sequence shown here is derived from an EMBL/GenBank/DDBJ whole genome shotgun (WGS) entry which is preliminary data.</text>
</comment>
<organism evidence="2 3">
    <name type="scientific">Desmospora profundinema</name>
    <dbReference type="NCBI Taxonomy" id="1571184"/>
    <lineage>
        <taxon>Bacteria</taxon>
        <taxon>Bacillati</taxon>
        <taxon>Bacillota</taxon>
        <taxon>Bacilli</taxon>
        <taxon>Bacillales</taxon>
        <taxon>Thermoactinomycetaceae</taxon>
        <taxon>Desmospora</taxon>
    </lineage>
</organism>
<evidence type="ECO:0000256" key="1">
    <source>
        <dbReference type="SAM" id="MobiDB-lite"/>
    </source>
</evidence>
<reference evidence="2 3" key="1">
    <citation type="submission" date="2023-07" db="EMBL/GenBank/DDBJ databases">
        <title>Genomic Encyclopedia of Type Strains, Phase IV (KMG-IV): sequencing the most valuable type-strain genomes for metagenomic binning, comparative biology and taxonomic classification.</title>
        <authorList>
            <person name="Goeker M."/>
        </authorList>
    </citation>
    <scope>NUCLEOTIDE SEQUENCE [LARGE SCALE GENOMIC DNA]</scope>
    <source>
        <strain evidence="2 3">DSM 45903</strain>
    </source>
</reference>
<evidence type="ECO:0000313" key="2">
    <source>
        <dbReference type="EMBL" id="MDR6227480.1"/>
    </source>
</evidence>
<dbReference type="RefSeq" id="WP_309868533.1">
    <property type="nucleotide sequence ID" value="NZ_JAVDQG010000010.1"/>
</dbReference>
<gene>
    <name evidence="2" type="ORF">JOE21_003503</name>
</gene>
<dbReference type="InterPro" id="IPR029063">
    <property type="entry name" value="SAM-dependent_MTases_sf"/>
</dbReference>